<dbReference type="PROSITE" id="PS00072">
    <property type="entry name" value="ACYL_COA_DH_1"/>
    <property type="match status" value="1"/>
</dbReference>
<name>A0A3A3ZLR5_9ACTN</name>
<dbReference type="EMBL" id="QZEZ01000002">
    <property type="protein sequence ID" value="RJK97236.1"/>
    <property type="molecule type" value="Genomic_DNA"/>
</dbReference>
<dbReference type="InterPro" id="IPR006091">
    <property type="entry name" value="Acyl-CoA_Oxase/DH_mid-dom"/>
</dbReference>
<proteinExistence type="inferred from homology"/>
<keyword evidence="4 5" id="KW-0274">FAD</keyword>
<reference evidence="9 10" key="1">
    <citation type="submission" date="2018-09" db="EMBL/GenBank/DDBJ databases">
        <title>YIM 75000 draft genome.</title>
        <authorList>
            <person name="Tang S."/>
            <person name="Feng Y."/>
        </authorList>
    </citation>
    <scope>NUCLEOTIDE SEQUENCE [LARGE SCALE GENOMIC DNA]</scope>
    <source>
        <strain evidence="9 10">YIM 75000</strain>
    </source>
</reference>
<evidence type="ECO:0000256" key="1">
    <source>
        <dbReference type="ARBA" id="ARBA00001974"/>
    </source>
</evidence>
<evidence type="ECO:0000313" key="9">
    <source>
        <dbReference type="EMBL" id="RJK97236.1"/>
    </source>
</evidence>
<dbReference type="InterPro" id="IPR009075">
    <property type="entry name" value="AcylCo_DH/oxidase_C"/>
</dbReference>
<dbReference type="Pfam" id="PF02770">
    <property type="entry name" value="Acyl-CoA_dh_M"/>
    <property type="match status" value="1"/>
</dbReference>
<evidence type="ECO:0000256" key="2">
    <source>
        <dbReference type="ARBA" id="ARBA00009347"/>
    </source>
</evidence>
<dbReference type="InterPro" id="IPR036250">
    <property type="entry name" value="AcylCo_DH-like_C"/>
</dbReference>
<dbReference type="Gene3D" id="1.20.140.10">
    <property type="entry name" value="Butyryl-CoA Dehydrogenase, subunit A, domain 3"/>
    <property type="match status" value="1"/>
</dbReference>
<dbReference type="PROSITE" id="PS00073">
    <property type="entry name" value="ACYL_COA_DH_2"/>
    <property type="match status" value="1"/>
</dbReference>
<accession>A0A3A3ZLR5</accession>
<comment type="similarity">
    <text evidence="2 5">Belongs to the acyl-CoA dehydrogenase family.</text>
</comment>
<organism evidence="9 10">
    <name type="scientific">Vallicoccus soli</name>
    <dbReference type="NCBI Taxonomy" id="2339232"/>
    <lineage>
        <taxon>Bacteria</taxon>
        <taxon>Bacillati</taxon>
        <taxon>Actinomycetota</taxon>
        <taxon>Actinomycetes</taxon>
        <taxon>Motilibacterales</taxon>
        <taxon>Vallicoccaceae</taxon>
        <taxon>Vallicoccus</taxon>
    </lineage>
</organism>
<dbReference type="Gene3D" id="2.40.110.10">
    <property type="entry name" value="Butyryl-CoA Dehydrogenase, subunit A, domain 2"/>
    <property type="match status" value="1"/>
</dbReference>
<dbReference type="PANTHER" id="PTHR43884">
    <property type="entry name" value="ACYL-COA DEHYDROGENASE"/>
    <property type="match status" value="1"/>
</dbReference>
<dbReference type="RefSeq" id="WP_119949951.1">
    <property type="nucleotide sequence ID" value="NZ_QZEZ01000002.1"/>
</dbReference>
<gene>
    <name evidence="9" type="ORF">D5H78_07460</name>
</gene>
<dbReference type="GO" id="GO:0003995">
    <property type="term" value="F:acyl-CoA dehydrogenase activity"/>
    <property type="evidence" value="ECO:0007669"/>
    <property type="project" value="InterPro"/>
</dbReference>
<keyword evidence="10" id="KW-1185">Reference proteome</keyword>
<evidence type="ECO:0000313" key="10">
    <source>
        <dbReference type="Proteomes" id="UP000265614"/>
    </source>
</evidence>
<dbReference type="GO" id="GO:0050660">
    <property type="term" value="F:flavin adenine dinucleotide binding"/>
    <property type="evidence" value="ECO:0007669"/>
    <property type="project" value="InterPro"/>
</dbReference>
<dbReference type="InterPro" id="IPR037069">
    <property type="entry name" value="AcylCoA_DH/ox_N_sf"/>
</dbReference>
<dbReference type="SUPFAM" id="SSF47203">
    <property type="entry name" value="Acyl-CoA dehydrogenase C-terminal domain-like"/>
    <property type="match status" value="1"/>
</dbReference>
<dbReference type="Proteomes" id="UP000265614">
    <property type="component" value="Unassembled WGS sequence"/>
</dbReference>
<evidence type="ECO:0000256" key="5">
    <source>
        <dbReference type="RuleBase" id="RU362125"/>
    </source>
</evidence>
<dbReference type="PIRSF" id="PIRSF016578">
    <property type="entry name" value="HsaA"/>
    <property type="match status" value="1"/>
</dbReference>
<feature type="domain" description="Acyl-CoA dehydrogenase/oxidase N-terminal" evidence="8">
    <location>
        <begin position="9"/>
        <end position="120"/>
    </location>
</feature>
<dbReference type="PANTHER" id="PTHR43884:SF12">
    <property type="entry name" value="ISOVALERYL-COA DEHYDROGENASE, MITOCHONDRIAL-RELATED"/>
    <property type="match status" value="1"/>
</dbReference>
<dbReference type="OrthoDB" id="142556at2"/>
<comment type="caution">
    <text evidence="9">The sequence shown here is derived from an EMBL/GenBank/DDBJ whole genome shotgun (WGS) entry which is preliminary data.</text>
</comment>
<dbReference type="AlphaFoldDB" id="A0A3A3ZLR5"/>
<evidence type="ECO:0000259" key="6">
    <source>
        <dbReference type="Pfam" id="PF00441"/>
    </source>
</evidence>
<evidence type="ECO:0000256" key="4">
    <source>
        <dbReference type="ARBA" id="ARBA00022827"/>
    </source>
</evidence>
<dbReference type="InterPro" id="IPR006089">
    <property type="entry name" value="Acyl-CoA_DH_CS"/>
</dbReference>
<evidence type="ECO:0000259" key="8">
    <source>
        <dbReference type="Pfam" id="PF02771"/>
    </source>
</evidence>
<feature type="domain" description="Acyl-CoA oxidase/dehydrogenase middle" evidence="7">
    <location>
        <begin position="124"/>
        <end position="218"/>
    </location>
</feature>
<protein>
    <submittedName>
        <fullName evidence="9">Acyl-CoA dehydrogenase</fullName>
    </submittedName>
</protein>
<dbReference type="InterPro" id="IPR046373">
    <property type="entry name" value="Acyl-CoA_Oxase/DH_mid-dom_sf"/>
</dbReference>
<dbReference type="SUPFAM" id="SSF56645">
    <property type="entry name" value="Acyl-CoA dehydrogenase NM domain-like"/>
    <property type="match status" value="1"/>
</dbReference>
<dbReference type="Gene3D" id="1.10.540.10">
    <property type="entry name" value="Acyl-CoA dehydrogenase/oxidase, N-terminal domain"/>
    <property type="match status" value="1"/>
</dbReference>
<dbReference type="Pfam" id="PF02771">
    <property type="entry name" value="Acyl-CoA_dh_N"/>
    <property type="match status" value="1"/>
</dbReference>
<sequence length="381" mass="40549">MPVERLLPTEEAAELLDLVREIARDELAPRVAQDERDERFPRDVFALLGKSGLLGLPYPEEQGGAGQPYEVYLQVLEELGAVWASVAVGVSVHGLTCFPLATAGTPEQQERWLPDLLAGDLLGAYCLSESHAGSDPAAMRATARRDGDAYVLDGAKAWVTHGGHADSYTAFLRTSDDRSRGVSCFLVPGDAAGLSAAPPEQKMGLTGSTTATMWFDGVRVDADRRLGEEGQGLPIALSALDSGRLGIAAVAVGLAQGALDDAVAYAKERQAFGKAIIDHQGLGFLLADMAAAVESARATVLDAARRKDAGKPYSRQASIAKLVATDAAMRVTTDAVQVLGGAGYTRDFPVERYMREAKVMQIFEGTNQIQRMVIARHLARG</sequence>
<dbReference type="InterPro" id="IPR009100">
    <property type="entry name" value="AcylCoA_DH/oxidase_NM_dom_sf"/>
</dbReference>
<keyword evidence="3 5" id="KW-0285">Flavoprotein</keyword>
<dbReference type="Pfam" id="PF00441">
    <property type="entry name" value="Acyl-CoA_dh_1"/>
    <property type="match status" value="1"/>
</dbReference>
<evidence type="ECO:0000256" key="3">
    <source>
        <dbReference type="ARBA" id="ARBA00022630"/>
    </source>
</evidence>
<dbReference type="FunFam" id="1.20.140.10:FF:000004">
    <property type="entry name" value="Acyl-CoA dehydrogenase FadE25"/>
    <property type="match status" value="1"/>
</dbReference>
<keyword evidence="5" id="KW-0560">Oxidoreductase</keyword>
<comment type="cofactor">
    <cofactor evidence="1 5">
        <name>FAD</name>
        <dbReference type="ChEBI" id="CHEBI:57692"/>
    </cofactor>
</comment>
<dbReference type="InterPro" id="IPR013786">
    <property type="entry name" value="AcylCoA_DH/ox_N"/>
</dbReference>
<evidence type="ECO:0000259" key="7">
    <source>
        <dbReference type="Pfam" id="PF02770"/>
    </source>
</evidence>
<feature type="domain" description="Acyl-CoA dehydrogenase/oxidase C-terminal" evidence="6">
    <location>
        <begin position="230"/>
        <end position="378"/>
    </location>
</feature>